<accession>A0A067M398</accession>
<gene>
    <name evidence="1" type="ORF">BOTBODRAFT_39689</name>
</gene>
<dbReference type="InterPro" id="IPR027417">
    <property type="entry name" value="P-loop_NTPase"/>
</dbReference>
<sequence length="151" mass="17029">MSDFKRPTRFRVLIIGRANAGKTTILRAVCGVNEEPNVYDGKGRKIGSVRAAYHSIRDKMSGTSRAILTPSAMRGVHKIEYPLVFPSNPGYVFHDSRGFESGATDELELVRQFIQTRADSHNIEEQLYAIWHRIITAYYWSLTTIATPQAV</sequence>
<proteinExistence type="predicted"/>
<dbReference type="Gene3D" id="3.40.50.300">
    <property type="entry name" value="P-loop containing nucleotide triphosphate hydrolases"/>
    <property type="match status" value="1"/>
</dbReference>
<evidence type="ECO:0000313" key="1">
    <source>
        <dbReference type="EMBL" id="KDQ06307.1"/>
    </source>
</evidence>
<organism evidence="1 2">
    <name type="scientific">Botryobasidium botryosum (strain FD-172 SS1)</name>
    <dbReference type="NCBI Taxonomy" id="930990"/>
    <lineage>
        <taxon>Eukaryota</taxon>
        <taxon>Fungi</taxon>
        <taxon>Dikarya</taxon>
        <taxon>Basidiomycota</taxon>
        <taxon>Agaricomycotina</taxon>
        <taxon>Agaricomycetes</taxon>
        <taxon>Cantharellales</taxon>
        <taxon>Botryobasidiaceae</taxon>
        <taxon>Botryobasidium</taxon>
    </lineage>
</organism>
<protein>
    <submittedName>
        <fullName evidence="1">Uncharacterized protein</fullName>
    </submittedName>
</protein>
<dbReference type="InParanoid" id="A0A067M398"/>
<reference evidence="2" key="1">
    <citation type="journal article" date="2014" name="Proc. Natl. Acad. Sci. U.S.A.">
        <title>Extensive sampling of basidiomycete genomes demonstrates inadequacy of the white-rot/brown-rot paradigm for wood decay fungi.</title>
        <authorList>
            <person name="Riley R."/>
            <person name="Salamov A.A."/>
            <person name="Brown D.W."/>
            <person name="Nagy L.G."/>
            <person name="Floudas D."/>
            <person name="Held B.W."/>
            <person name="Levasseur A."/>
            <person name="Lombard V."/>
            <person name="Morin E."/>
            <person name="Otillar R."/>
            <person name="Lindquist E.A."/>
            <person name="Sun H."/>
            <person name="LaButti K.M."/>
            <person name="Schmutz J."/>
            <person name="Jabbour D."/>
            <person name="Luo H."/>
            <person name="Baker S.E."/>
            <person name="Pisabarro A.G."/>
            <person name="Walton J.D."/>
            <person name="Blanchette R.A."/>
            <person name="Henrissat B."/>
            <person name="Martin F."/>
            <person name="Cullen D."/>
            <person name="Hibbett D.S."/>
            <person name="Grigoriev I.V."/>
        </authorList>
    </citation>
    <scope>NUCLEOTIDE SEQUENCE [LARGE SCALE GENOMIC DNA]</scope>
    <source>
        <strain evidence="2">FD-172 SS1</strain>
    </source>
</reference>
<name>A0A067M398_BOTB1</name>
<keyword evidence="2" id="KW-1185">Reference proteome</keyword>
<dbReference type="AlphaFoldDB" id="A0A067M398"/>
<dbReference type="OrthoDB" id="3172613at2759"/>
<evidence type="ECO:0000313" key="2">
    <source>
        <dbReference type="Proteomes" id="UP000027195"/>
    </source>
</evidence>
<dbReference type="SUPFAM" id="SSF52540">
    <property type="entry name" value="P-loop containing nucleoside triphosphate hydrolases"/>
    <property type="match status" value="1"/>
</dbReference>
<dbReference type="Proteomes" id="UP000027195">
    <property type="component" value="Unassembled WGS sequence"/>
</dbReference>
<dbReference type="HOGENOM" id="CLU_023805_5_2_1"/>
<dbReference type="CDD" id="cd00882">
    <property type="entry name" value="Ras_like_GTPase"/>
    <property type="match status" value="1"/>
</dbReference>
<dbReference type="STRING" id="930990.A0A067M398"/>
<dbReference type="EMBL" id="KL198143">
    <property type="protein sequence ID" value="KDQ06307.1"/>
    <property type="molecule type" value="Genomic_DNA"/>
</dbReference>